<dbReference type="InterPro" id="IPR015943">
    <property type="entry name" value="WD40/YVTN_repeat-like_dom_sf"/>
</dbReference>
<proteinExistence type="predicted"/>
<organism evidence="2 3">
    <name type="scientific">Kribbella alba</name>
    <dbReference type="NCBI Taxonomy" id="190197"/>
    <lineage>
        <taxon>Bacteria</taxon>
        <taxon>Bacillati</taxon>
        <taxon>Actinomycetota</taxon>
        <taxon>Actinomycetes</taxon>
        <taxon>Propionibacteriales</taxon>
        <taxon>Kribbellaceae</taxon>
        <taxon>Kribbella</taxon>
    </lineage>
</organism>
<dbReference type="RefSeq" id="WP_344114309.1">
    <property type="nucleotide sequence ID" value="NZ_BAAANE010000008.1"/>
</dbReference>
<evidence type="ECO:0000313" key="3">
    <source>
        <dbReference type="Proteomes" id="UP001501319"/>
    </source>
</evidence>
<gene>
    <name evidence="2" type="ORF">GCM10009744_48220</name>
</gene>
<feature type="region of interest" description="Disordered" evidence="1">
    <location>
        <begin position="28"/>
        <end position="75"/>
    </location>
</feature>
<dbReference type="InterPro" id="IPR011047">
    <property type="entry name" value="Quinoprotein_ADH-like_sf"/>
</dbReference>
<evidence type="ECO:0000256" key="1">
    <source>
        <dbReference type="SAM" id="MobiDB-lite"/>
    </source>
</evidence>
<name>A0ABP4RI18_9ACTN</name>
<dbReference type="SUPFAM" id="SSF50998">
    <property type="entry name" value="Quinoprotein alcohol dehydrogenase-like"/>
    <property type="match status" value="1"/>
</dbReference>
<protein>
    <submittedName>
        <fullName evidence="2">Uncharacterized protein</fullName>
    </submittedName>
</protein>
<accession>A0ABP4RI18</accession>
<sequence>MKQRNGRLIVVVAVVGVLAVVAGGVVASQRGPRSGSNSAAPLAGQPPSTTPVAVTPTKAPSSTPTPTATPSSAPVKVTLNLSKLPRGRDPQVPYLVGREVRGGAGDARKIPGTEQIQQIARRGNDVLAVVSKGTGTELLQLGYPGAATVRTPDVTTLVTTDDATLASYGAVRTGSGGEALRGGIVYADAPSGDLRKLQVPNGWDLQVLAYTDGKVYYRSGDDQAGSSWKLYEWSPDTSKVTEIKTVASPTGLSRNGEIAASLSVPGQNGTCSAVTEIATGKRLWRTCENQLEGFTPDGATAIGAPAYLDGYSNGTVSALDAKTGKLIREWKGSFRQTVAEDDQHLLILADGGPETKASIIRCDITTGGCELATPLALGELKIGS</sequence>
<dbReference type="Gene3D" id="2.130.10.10">
    <property type="entry name" value="YVTN repeat-like/Quinoprotein amine dehydrogenase"/>
    <property type="match status" value="1"/>
</dbReference>
<comment type="caution">
    <text evidence="2">The sequence shown here is derived from an EMBL/GenBank/DDBJ whole genome shotgun (WGS) entry which is preliminary data.</text>
</comment>
<reference evidence="3" key="1">
    <citation type="journal article" date="2019" name="Int. J. Syst. Evol. Microbiol.">
        <title>The Global Catalogue of Microorganisms (GCM) 10K type strain sequencing project: providing services to taxonomists for standard genome sequencing and annotation.</title>
        <authorList>
            <consortium name="The Broad Institute Genomics Platform"/>
            <consortium name="The Broad Institute Genome Sequencing Center for Infectious Disease"/>
            <person name="Wu L."/>
            <person name="Ma J."/>
        </authorList>
    </citation>
    <scope>NUCLEOTIDE SEQUENCE [LARGE SCALE GENOMIC DNA]</scope>
    <source>
        <strain evidence="3">JCM 14306</strain>
    </source>
</reference>
<feature type="compositionally biased region" description="Low complexity" evidence="1">
    <location>
        <begin position="46"/>
        <end position="75"/>
    </location>
</feature>
<evidence type="ECO:0000313" key="2">
    <source>
        <dbReference type="EMBL" id="GAA1650938.1"/>
    </source>
</evidence>
<dbReference type="EMBL" id="BAAANE010000008">
    <property type="protein sequence ID" value="GAA1650938.1"/>
    <property type="molecule type" value="Genomic_DNA"/>
</dbReference>
<keyword evidence="3" id="KW-1185">Reference proteome</keyword>
<dbReference type="Proteomes" id="UP001501319">
    <property type="component" value="Unassembled WGS sequence"/>
</dbReference>